<dbReference type="Gene3D" id="2.40.170.20">
    <property type="entry name" value="TonB-dependent receptor, beta-barrel domain"/>
    <property type="match status" value="1"/>
</dbReference>
<dbReference type="EMBL" id="VHIQ01000002">
    <property type="protein sequence ID" value="TPV34909.1"/>
    <property type="molecule type" value="Genomic_DNA"/>
</dbReference>
<name>A0A506PMW5_9FLAO</name>
<evidence type="ECO:0000256" key="2">
    <source>
        <dbReference type="ARBA" id="ARBA00023136"/>
    </source>
</evidence>
<sequence length="810" mass="93312">MKMHTNLLIRLIYFSLIFSFNWVFAQEYSLSGNVFDVDNQPVSFANVVLLKQSDASFVAGTITDHKGLFEFKNITKDKYILNISFIGFKSEVIEIDITEDLVIEALTLQEDAESLSEVNLIYKRPTVQKLPDRLTFNIANTPLVEGNILQVLKSTPGVLVMDGNIMIKSSSPTVYINNRKVQLTNRELAQLLENSSANSVKSIEVITNPSARYDADSGVVLNIVMAKNLVTGYRGDVFNNFTQGVFPRYNFGTGHFFKSDKINLNLNYSYTGNKIDRRNDDFVNFLDANNNVEEQWRSLIDRTTWSENHNINLNFDYYLTEKSTLSLTSTASVMPYFKYKINNNTSIRDNTNNFLGGFTANNLSRDDRFNIGTDVDLKHNFENDAQLTLNAHYTNYDYSRNQNVFSEFFDANNDFDRASEFRTLANQNTEIISSQVDYELPLSETASFETGVKFSNVQTNSGLAQFDRDLSTGDETLNTQNSDDFDYDEKVYAAYANYSKSWEKWSLNLGLRVEQTNIEGISDFGNTTNTQNYFEWFPNYSIQYDASDNFSIYTNYKRSLQRPSYTNLNPFRFFLNENYEVTGNPNLLPAFKNHFVIGTTLFGLFTVEAYYIRYDGNIVELPRQDNATNIISFVPVNLDETVDFGFDFLTYFNVTDRWSIYFVNSIFNMRESTNFGDGFVDINQWTNYTVLSNDFTFLKDDSLSVNFAVSLITTDLQGLRLVEERLFSSLSFSKTLFKKKAILSLTFEDLFNYQNQFTTTQYLNQFNQDNTLLDSRTVTLGFRYKFGNTGLQTNERGMSKDERDRIKDFN</sequence>
<dbReference type="Gene3D" id="2.60.40.1120">
    <property type="entry name" value="Carboxypeptidase-like, regulatory domain"/>
    <property type="match status" value="1"/>
</dbReference>
<evidence type="ECO:0000259" key="4">
    <source>
        <dbReference type="Pfam" id="PF14905"/>
    </source>
</evidence>
<keyword evidence="2" id="KW-0472">Membrane</keyword>
<dbReference type="PANTHER" id="PTHR40980">
    <property type="entry name" value="PLUG DOMAIN-CONTAINING PROTEIN"/>
    <property type="match status" value="1"/>
</dbReference>
<dbReference type="GO" id="GO:0009279">
    <property type="term" value="C:cell outer membrane"/>
    <property type="evidence" value="ECO:0007669"/>
    <property type="project" value="UniProtKB-SubCell"/>
</dbReference>
<dbReference type="Pfam" id="PF13715">
    <property type="entry name" value="CarbopepD_reg_2"/>
    <property type="match status" value="1"/>
</dbReference>
<accession>A0A506PMW5</accession>
<dbReference type="InterPro" id="IPR041700">
    <property type="entry name" value="OMP_b-brl_3"/>
</dbReference>
<dbReference type="AlphaFoldDB" id="A0A506PMW5"/>
<dbReference type="OrthoDB" id="8764943at2"/>
<dbReference type="InterPro" id="IPR036942">
    <property type="entry name" value="Beta-barrel_TonB_sf"/>
</dbReference>
<evidence type="ECO:0000256" key="3">
    <source>
        <dbReference type="ARBA" id="ARBA00023237"/>
    </source>
</evidence>
<keyword evidence="3" id="KW-0998">Cell outer membrane</keyword>
<dbReference type="InterPro" id="IPR008969">
    <property type="entry name" value="CarboxyPept-like_regulatory"/>
</dbReference>
<gene>
    <name evidence="5" type="ORF">FJ651_05100</name>
</gene>
<dbReference type="SUPFAM" id="SSF49464">
    <property type="entry name" value="Carboxypeptidase regulatory domain-like"/>
    <property type="match status" value="1"/>
</dbReference>
<feature type="domain" description="Outer membrane protein beta-barrel" evidence="4">
    <location>
        <begin position="379"/>
        <end position="784"/>
    </location>
</feature>
<evidence type="ECO:0000256" key="1">
    <source>
        <dbReference type="ARBA" id="ARBA00004442"/>
    </source>
</evidence>
<protein>
    <submittedName>
        <fullName evidence="5">TonB-dependent receptor</fullName>
    </submittedName>
</protein>
<comment type="subcellular location">
    <subcellularLocation>
        <location evidence="1">Cell outer membrane</location>
    </subcellularLocation>
</comment>
<dbReference type="Proteomes" id="UP000317332">
    <property type="component" value="Unassembled WGS sequence"/>
</dbReference>
<dbReference type="SUPFAM" id="SSF56935">
    <property type="entry name" value="Porins"/>
    <property type="match status" value="1"/>
</dbReference>
<keyword evidence="6" id="KW-1185">Reference proteome</keyword>
<evidence type="ECO:0000313" key="5">
    <source>
        <dbReference type="EMBL" id="TPV34909.1"/>
    </source>
</evidence>
<reference evidence="5 6" key="1">
    <citation type="submission" date="2019-06" db="EMBL/GenBank/DDBJ databases">
        <title>Flavobacteriaceae Paucihalobacterium erythroidium CWB-1, complete genome.</title>
        <authorList>
            <person name="Wu S."/>
        </authorList>
    </citation>
    <scope>NUCLEOTIDE SEQUENCE [LARGE SCALE GENOMIC DNA]</scope>
    <source>
        <strain evidence="5 6">CWB-1</strain>
    </source>
</reference>
<dbReference type="RefSeq" id="WP_140989348.1">
    <property type="nucleotide sequence ID" value="NZ_VHIQ01000002.1"/>
</dbReference>
<comment type="caution">
    <text evidence="5">The sequence shown here is derived from an EMBL/GenBank/DDBJ whole genome shotgun (WGS) entry which is preliminary data.</text>
</comment>
<evidence type="ECO:0000313" key="6">
    <source>
        <dbReference type="Proteomes" id="UP000317332"/>
    </source>
</evidence>
<dbReference type="Pfam" id="PF14905">
    <property type="entry name" value="OMP_b-brl_3"/>
    <property type="match status" value="1"/>
</dbReference>
<keyword evidence="5" id="KW-0675">Receptor</keyword>
<organism evidence="5 6">
    <name type="scientific">Paucihalobacter ruber</name>
    <dbReference type="NCBI Taxonomy" id="2567861"/>
    <lineage>
        <taxon>Bacteria</taxon>
        <taxon>Pseudomonadati</taxon>
        <taxon>Bacteroidota</taxon>
        <taxon>Flavobacteriia</taxon>
        <taxon>Flavobacteriales</taxon>
        <taxon>Flavobacteriaceae</taxon>
        <taxon>Paucihalobacter</taxon>
    </lineage>
</organism>
<dbReference type="PANTHER" id="PTHR40980:SF4">
    <property type="entry name" value="TONB-DEPENDENT RECEPTOR-LIKE BETA-BARREL DOMAIN-CONTAINING PROTEIN"/>
    <property type="match status" value="1"/>
</dbReference>
<proteinExistence type="predicted"/>